<dbReference type="AlphaFoldDB" id="A0A1R1PXV5"/>
<keyword evidence="1" id="KW-0812">Transmembrane</keyword>
<dbReference type="EMBL" id="LSSK01000049">
    <property type="protein sequence ID" value="OMH85748.1"/>
    <property type="molecule type" value="Genomic_DNA"/>
</dbReference>
<feature type="transmembrane region" description="Helical" evidence="1">
    <location>
        <begin position="9"/>
        <end position="26"/>
    </location>
</feature>
<proteinExistence type="predicted"/>
<name>A0A1R1PXV5_ZANCU</name>
<evidence type="ECO:0000313" key="2">
    <source>
        <dbReference type="EMBL" id="OMH85748.1"/>
    </source>
</evidence>
<keyword evidence="3" id="KW-1185">Reference proteome</keyword>
<sequence>MRQDRGRYVCMYVCVCVCAFPLIKFIFKYQPLYGYITSMVGWLLADIQINNEYSWLSTINNMSLDYKTQKV</sequence>
<keyword evidence="1" id="KW-0472">Membrane</keyword>
<organism evidence="2 3">
    <name type="scientific">Zancudomyces culisetae</name>
    <name type="common">Gut fungus</name>
    <name type="synonym">Smittium culisetae</name>
    <dbReference type="NCBI Taxonomy" id="1213189"/>
    <lineage>
        <taxon>Eukaryota</taxon>
        <taxon>Fungi</taxon>
        <taxon>Fungi incertae sedis</taxon>
        <taxon>Zoopagomycota</taxon>
        <taxon>Kickxellomycotina</taxon>
        <taxon>Harpellomycetes</taxon>
        <taxon>Harpellales</taxon>
        <taxon>Legeriomycetaceae</taxon>
        <taxon>Zancudomyces</taxon>
    </lineage>
</organism>
<gene>
    <name evidence="2" type="ORF">AX774_g696</name>
</gene>
<keyword evidence="1" id="KW-1133">Transmembrane helix</keyword>
<evidence type="ECO:0000256" key="1">
    <source>
        <dbReference type="SAM" id="Phobius"/>
    </source>
</evidence>
<dbReference type="Proteomes" id="UP000188320">
    <property type="component" value="Unassembled WGS sequence"/>
</dbReference>
<reference evidence="3" key="1">
    <citation type="submission" date="2017-01" db="EMBL/GenBank/DDBJ databases">
        <authorList>
            <person name="Wang Y."/>
            <person name="White M."/>
            <person name="Kvist S."/>
            <person name="Moncalvo J.-M."/>
        </authorList>
    </citation>
    <scope>NUCLEOTIDE SEQUENCE [LARGE SCALE GENOMIC DNA]</scope>
    <source>
        <strain evidence="3">COL-18-3</strain>
    </source>
</reference>
<evidence type="ECO:0000313" key="3">
    <source>
        <dbReference type="Proteomes" id="UP000188320"/>
    </source>
</evidence>
<protein>
    <submittedName>
        <fullName evidence="2">Uncharacterized protein</fullName>
    </submittedName>
</protein>
<accession>A0A1R1PXV5</accession>
<comment type="caution">
    <text evidence="2">The sequence shown here is derived from an EMBL/GenBank/DDBJ whole genome shotgun (WGS) entry which is preliminary data.</text>
</comment>